<evidence type="ECO:0000256" key="10">
    <source>
        <dbReference type="ARBA" id="ARBA00023128"/>
    </source>
</evidence>
<organism evidence="15">
    <name type="scientific">Euaspis polynesia</name>
    <dbReference type="NCBI Taxonomy" id="1352276"/>
    <lineage>
        <taxon>Eukaryota</taxon>
        <taxon>Metazoa</taxon>
        <taxon>Ecdysozoa</taxon>
        <taxon>Arthropoda</taxon>
        <taxon>Hexapoda</taxon>
        <taxon>Insecta</taxon>
        <taxon>Pterygota</taxon>
        <taxon>Neoptera</taxon>
        <taxon>Endopterygota</taxon>
        <taxon>Hymenoptera</taxon>
        <taxon>Apocrita</taxon>
        <taxon>Aculeata</taxon>
        <taxon>Apoidea</taxon>
        <taxon>Anthophila</taxon>
        <taxon>Megachilidae</taxon>
        <taxon>Megachilinae</taxon>
        <taxon>Euaspis</taxon>
    </lineage>
</organism>
<keyword evidence="11 14" id="KW-0472">Membrane</keyword>
<keyword evidence="5" id="KW-0813">Transport</keyword>
<keyword evidence="10 13" id="KW-0496">Mitochondrion</keyword>
<geneLocation type="mitochondrion" evidence="15"/>
<evidence type="ECO:0000256" key="4">
    <source>
        <dbReference type="ARBA" id="ARBA00021009"/>
    </source>
</evidence>
<dbReference type="InterPro" id="IPR018086">
    <property type="entry name" value="NADH_UbQ_OxRdtase_su1_CS"/>
</dbReference>
<name>A0A7T5BM38_9HYME</name>
<dbReference type="GO" id="GO:0005743">
    <property type="term" value="C:mitochondrial inner membrane"/>
    <property type="evidence" value="ECO:0007669"/>
    <property type="project" value="UniProtKB-SubCell"/>
</dbReference>
<keyword evidence="8 14" id="KW-1133">Transmembrane helix</keyword>
<reference evidence="15" key="2">
    <citation type="journal article" date="2021" name="Insects">
        <title>Comparative Mitogenomic Analysis of Two Cuckoo Bees (Apoidea: Anthophila: Megachilidae) with Phylogenetic Implications.</title>
        <authorList>
            <person name="Lu H."/>
            <person name="He B."/>
            <person name="Hao Y."/>
            <person name="Zhou Z."/>
            <person name="Su C."/>
            <person name="Huang D."/>
        </authorList>
    </citation>
    <scope>NUCLEOTIDE SEQUENCE</scope>
</reference>
<evidence type="ECO:0000256" key="5">
    <source>
        <dbReference type="ARBA" id="ARBA00022448"/>
    </source>
</evidence>
<accession>A0A7T5BM38</accession>
<dbReference type="Pfam" id="PF00146">
    <property type="entry name" value="NADHdh"/>
    <property type="match status" value="1"/>
</dbReference>
<gene>
    <name evidence="15" type="primary">nad1</name>
</gene>
<evidence type="ECO:0000256" key="1">
    <source>
        <dbReference type="ARBA" id="ARBA00003257"/>
    </source>
</evidence>
<dbReference type="GO" id="GO:0009060">
    <property type="term" value="P:aerobic respiration"/>
    <property type="evidence" value="ECO:0007669"/>
    <property type="project" value="TreeGrafter"/>
</dbReference>
<evidence type="ECO:0000256" key="9">
    <source>
        <dbReference type="ARBA" id="ARBA00023075"/>
    </source>
</evidence>
<feature type="transmembrane region" description="Helical" evidence="14">
    <location>
        <begin position="133"/>
        <end position="155"/>
    </location>
</feature>
<evidence type="ECO:0000256" key="13">
    <source>
        <dbReference type="RuleBase" id="RU000473"/>
    </source>
</evidence>
<evidence type="ECO:0000256" key="14">
    <source>
        <dbReference type="SAM" id="Phobius"/>
    </source>
</evidence>
<dbReference type="PROSITE" id="PS00668">
    <property type="entry name" value="COMPLEX1_ND1_2"/>
    <property type="match status" value="1"/>
</dbReference>
<evidence type="ECO:0000256" key="2">
    <source>
        <dbReference type="ARBA" id="ARBA00004448"/>
    </source>
</evidence>
<evidence type="ECO:0000256" key="12">
    <source>
        <dbReference type="RuleBase" id="RU000471"/>
    </source>
</evidence>
<evidence type="ECO:0000313" key="15">
    <source>
        <dbReference type="EMBL" id="QQD78168.1"/>
    </source>
</evidence>
<comment type="function">
    <text evidence="1">Core subunit of the mitochondrial membrane respiratory chain NADH dehydrogenase (Complex I) that is believed to belong to the minimal assembly required for catalysis. Complex I functions in the transfer of electrons from NADH to the respiratory chain. The immediate electron acceptor for the enzyme is believed to be ubiquinone.</text>
</comment>
<reference evidence="15" key="1">
    <citation type="submission" date="2020-08" db="EMBL/GenBank/DDBJ databases">
        <authorList>
            <person name="Lu H.H."/>
            <person name="He B."/>
            <person name="Huang D.Y."/>
        </authorList>
    </citation>
    <scope>NUCLEOTIDE SEQUENCE</scope>
</reference>
<keyword evidence="6 12" id="KW-0812">Transmembrane</keyword>
<evidence type="ECO:0000256" key="7">
    <source>
        <dbReference type="ARBA" id="ARBA00022792"/>
    </source>
</evidence>
<keyword evidence="7" id="KW-0999">Mitochondrion inner membrane</keyword>
<feature type="transmembrane region" description="Helical" evidence="14">
    <location>
        <begin position="217"/>
        <end position="237"/>
    </location>
</feature>
<sequence>MLYLLLMLVMMLISMAFLTLLERKILGYIHCRKGPNKVGLMGLIQPFSDAMKLFSKEFYFLMNVNYLYYLISPMLMILISLIYWFNYPYMNNLYKINYNLIYFMVLLSLGVYPFMFGGWSSNSIYSMLGCLRVIAQSISFEVSVFFMMYLIFMYIENFNIMSLMKFQYSIKFVILFFPLYLMFVISMMIELNRAPFDLIEGESELVSGFNIEYHSSLFSMIFMAEYLMILFLSFIITFLFFNFMFSILTLLFLLIHIYFMIWIRSIMPRIRYDELMYMCWKKILVMLMIYIINMFILKMCMLMLI</sequence>
<evidence type="ECO:0000256" key="6">
    <source>
        <dbReference type="ARBA" id="ARBA00022692"/>
    </source>
</evidence>
<comment type="subcellular location">
    <subcellularLocation>
        <location evidence="2 12">Mitochondrion inner membrane</location>
        <topology evidence="2 12">Multi-pass membrane protein</topology>
    </subcellularLocation>
</comment>
<dbReference type="GO" id="GO:0008137">
    <property type="term" value="F:NADH dehydrogenase (ubiquinone) activity"/>
    <property type="evidence" value="ECO:0007669"/>
    <property type="project" value="UniProtKB-EC"/>
</dbReference>
<evidence type="ECO:0000256" key="11">
    <source>
        <dbReference type="ARBA" id="ARBA00023136"/>
    </source>
</evidence>
<evidence type="ECO:0000256" key="8">
    <source>
        <dbReference type="ARBA" id="ARBA00022989"/>
    </source>
</evidence>
<dbReference type="PROSITE" id="PS00667">
    <property type="entry name" value="COMPLEX1_ND1_1"/>
    <property type="match status" value="1"/>
</dbReference>
<proteinExistence type="inferred from homology"/>
<evidence type="ECO:0000256" key="3">
    <source>
        <dbReference type="ARBA" id="ARBA00010535"/>
    </source>
</evidence>
<dbReference type="PANTHER" id="PTHR11432">
    <property type="entry name" value="NADH DEHYDROGENASE SUBUNIT 1"/>
    <property type="match status" value="1"/>
</dbReference>
<dbReference type="AlphaFoldDB" id="A0A7T5BM38"/>
<feature type="transmembrane region" description="Helical" evidence="14">
    <location>
        <begin position="243"/>
        <end position="263"/>
    </location>
</feature>
<feature type="transmembrane region" description="Helical" evidence="14">
    <location>
        <begin position="6"/>
        <end position="23"/>
    </location>
</feature>
<comment type="similarity">
    <text evidence="3 12">Belongs to the complex I subunit 1 family.</text>
</comment>
<feature type="transmembrane region" description="Helical" evidence="14">
    <location>
        <begin position="66"/>
        <end position="85"/>
    </location>
</feature>
<comment type="catalytic activity">
    <reaction evidence="13">
        <text>a ubiquinone + NADH + 5 H(+)(in) = a ubiquinol + NAD(+) + 4 H(+)(out)</text>
        <dbReference type="Rhea" id="RHEA:29091"/>
        <dbReference type="Rhea" id="RHEA-COMP:9565"/>
        <dbReference type="Rhea" id="RHEA-COMP:9566"/>
        <dbReference type="ChEBI" id="CHEBI:15378"/>
        <dbReference type="ChEBI" id="CHEBI:16389"/>
        <dbReference type="ChEBI" id="CHEBI:17976"/>
        <dbReference type="ChEBI" id="CHEBI:57540"/>
        <dbReference type="ChEBI" id="CHEBI:57945"/>
        <dbReference type="EC" id="7.1.1.2"/>
    </reaction>
</comment>
<dbReference type="PANTHER" id="PTHR11432:SF3">
    <property type="entry name" value="NADH-UBIQUINONE OXIDOREDUCTASE CHAIN 1"/>
    <property type="match status" value="1"/>
</dbReference>
<dbReference type="InterPro" id="IPR001694">
    <property type="entry name" value="NADH_UbQ_OxRdtase_su1/FPO"/>
</dbReference>
<dbReference type="EC" id="7.1.1.2" evidence="13"/>
<feature type="transmembrane region" description="Helical" evidence="14">
    <location>
        <begin position="283"/>
        <end position="304"/>
    </location>
</feature>
<feature type="transmembrane region" description="Helical" evidence="14">
    <location>
        <begin position="167"/>
        <end position="189"/>
    </location>
</feature>
<keyword evidence="9 13" id="KW-0830">Ubiquinone</keyword>
<dbReference type="EMBL" id="MT909816">
    <property type="protein sequence ID" value="QQD78168.1"/>
    <property type="molecule type" value="Genomic_DNA"/>
</dbReference>
<dbReference type="GO" id="GO:0003954">
    <property type="term" value="F:NADH dehydrogenase activity"/>
    <property type="evidence" value="ECO:0007669"/>
    <property type="project" value="TreeGrafter"/>
</dbReference>
<feature type="transmembrane region" description="Helical" evidence="14">
    <location>
        <begin position="100"/>
        <end position="121"/>
    </location>
</feature>
<protein>
    <recommendedName>
        <fullName evidence="4 13">NADH-ubiquinone oxidoreductase chain 1</fullName>
        <ecNumber evidence="13">7.1.1.2</ecNumber>
    </recommendedName>
</protein>
<keyword evidence="12" id="KW-0520">NAD</keyword>